<protein>
    <submittedName>
        <fullName evidence="1">Uncharacterized protein</fullName>
    </submittedName>
</protein>
<sequence>MPRENSKFAGRFDKQILVYHIAGLDDKDISKSLNVSLKLVLSVLDTYNKMSSEDVRELHSIMGLEIPSQV</sequence>
<keyword evidence="2" id="KW-1185">Reference proteome</keyword>
<evidence type="ECO:0000313" key="1">
    <source>
        <dbReference type="EMBL" id="KAL3314206.1"/>
    </source>
</evidence>
<accession>A0ABD2Q3L5</accession>
<proteinExistence type="predicted"/>
<gene>
    <name evidence="1" type="ORF">Ciccas_007175</name>
</gene>
<name>A0ABD2Q3L5_9PLAT</name>
<dbReference type="EMBL" id="JBJKFK010001067">
    <property type="protein sequence ID" value="KAL3314206.1"/>
    <property type="molecule type" value="Genomic_DNA"/>
</dbReference>
<comment type="caution">
    <text evidence="1">The sequence shown here is derived from an EMBL/GenBank/DDBJ whole genome shotgun (WGS) entry which is preliminary data.</text>
</comment>
<organism evidence="1 2">
    <name type="scientific">Cichlidogyrus casuarinus</name>
    <dbReference type="NCBI Taxonomy" id="1844966"/>
    <lineage>
        <taxon>Eukaryota</taxon>
        <taxon>Metazoa</taxon>
        <taxon>Spiralia</taxon>
        <taxon>Lophotrochozoa</taxon>
        <taxon>Platyhelminthes</taxon>
        <taxon>Monogenea</taxon>
        <taxon>Monopisthocotylea</taxon>
        <taxon>Dactylogyridea</taxon>
        <taxon>Ancyrocephalidae</taxon>
        <taxon>Cichlidogyrus</taxon>
    </lineage>
</organism>
<dbReference type="Proteomes" id="UP001626550">
    <property type="component" value="Unassembled WGS sequence"/>
</dbReference>
<dbReference type="AlphaFoldDB" id="A0ABD2Q3L5"/>
<reference evidence="1 2" key="1">
    <citation type="submission" date="2024-11" db="EMBL/GenBank/DDBJ databases">
        <title>Adaptive evolution of stress response genes in parasites aligns with host niche diversity.</title>
        <authorList>
            <person name="Hahn C."/>
            <person name="Resl P."/>
        </authorList>
    </citation>
    <scope>NUCLEOTIDE SEQUENCE [LARGE SCALE GENOMIC DNA]</scope>
    <source>
        <strain evidence="1">EGGRZ-B1_66</strain>
        <tissue evidence="1">Body</tissue>
    </source>
</reference>
<evidence type="ECO:0000313" key="2">
    <source>
        <dbReference type="Proteomes" id="UP001626550"/>
    </source>
</evidence>